<dbReference type="AlphaFoldDB" id="A0A6G0TEM9"/>
<protein>
    <submittedName>
        <fullName evidence="2">Uncharacterized protein</fullName>
    </submittedName>
</protein>
<evidence type="ECO:0000313" key="3">
    <source>
        <dbReference type="Proteomes" id="UP000475862"/>
    </source>
</evidence>
<keyword evidence="3" id="KW-1185">Reference proteome</keyword>
<evidence type="ECO:0000313" key="2">
    <source>
        <dbReference type="EMBL" id="KAE9531555.1"/>
    </source>
</evidence>
<reference evidence="2 3" key="1">
    <citation type="submission" date="2019-08" db="EMBL/GenBank/DDBJ databases">
        <title>The genome of the soybean aphid Biotype 1, its phylome, world population structure and adaptation to the North American continent.</title>
        <authorList>
            <person name="Giordano R."/>
            <person name="Donthu R.K."/>
            <person name="Hernandez A.G."/>
            <person name="Wright C.L."/>
            <person name="Zimin A.V."/>
        </authorList>
    </citation>
    <scope>NUCLEOTIDE SEQUENCE [LARGE SCALE GENOMIC DNA]</scope>
    <source>
        <tissue evidence="2">Whole aphids</tissue>
    </source>
</reference>
<feature type="region of interest" description="Disordered" evidence="1">
    <location>
        <begin position="36"/>
        <end position="78"/>
    </location>
</feature>
<feature type="compositionally biased region" description="Basic and acidic residues" evidence="1">
    <location>
        <begin position="61"/>
        <end position="74"/>
    </location>
</feature>
<proteinExistence type="predicted"/>
<accession>A0A6G0TEM9</accession>
<evidence type="ECO:0000256" key="1">
    <source>
        <dbReference type="SAM" id="MobiDB-lite"/>
    </source>
</evidence>
<comment type="caution">
    <text evidence="2">The sequence shown here is derived from an EMBL/GenBank/DDBJ whole genome shotgun (WGS) entry which is preliminary data.</text>
</comment>
<organism evidence="2 3">
    <name type="scientific">Aphis glycines</name>
    <name type="common">Soybean aphid</name>
    <dbReference type="NCBI Taxonomy" id="307491"/>
    <lineage>
        <taxon>Eukaryota</taxon>
        <taxon>Metazoa</taxon>
        <taxon>Ecdysozoa</taxon>
        <taxon>Arthropoda</taxon>
        <taxon>Hexapoda</taxon>
        <taxon>Insecta</taxon>
        <taxon>Pterygota</taxon>
        <taxon>Neoptera</taxon>
        <taxon>Paraneoptera</taxon>
        <taxon>Hemiptera</taxon>
        <taxon>Sternorrhyncha</taxon>
        <taxon>Aphidomorpha</taxon>
        <taxon>Aphidoidea</taxon>
        <taxon>Aphididae</taxon>
        <taxon>Aphidini</taxon>
        <taxon>Aphis</taxon>
        <taxon>Aphis</taxon>
    </lineage>
</organism>
<dbReference type="Proteomes" id="UP000475862">
    <property type="component" value="Unassembled WGS sequence"/>
</dbReference>
<sequence>MFHPSKTNRPATVATSLENLPRQWCLRSARAPGRDWTGAGVAGVRAPKTRTPAGRAPLEGRTTRGVDTAPERSGDLPPMAHRCTWTRNRNPGQPVSGVVVPRRFSATSATATAVGQLVGQPFRRDVVGQEVECCRRHATKLGHSRLVRAATVFRVLVKPTKTNIVVNTLCKNTPPHVSYSKYEFLCLAANVFSLFSISPPTVHSFFSPAIISSDENP</sequence>
<name>A0A6G0TEM9_APHGL</name>
<dbReference type="EMBL" id="VYZN01000041">
    <property type="protein sequence ID" value="KAE9531555.1"/>
    <property type="molecule type" value="Genomic_DNA"/>
</dbReference>
<gene>
    <name evidence="2" type="ORF">AGLY_010761</name>
</gene>